<keyword evidence="3" id="KW-0813">Transport</keyword>
<proteinExistence type="inferred from homology"/>
<evidence type="ECO:0000256" key="6">
    <source>
        <dbReference type="ARBA" id="ARBA00022989"/>
    </source>
</evidence>
<dbReference type="EMBL" id="SDRB02003259">
    <property type="protein sequence ID" value="THG18031.1"/>
    <property type="molecule type" value="Genomic_DNA"/>
</dbReference>
<evidence type="ECO:0000256" key="3">
    <source>
        <dbReference type="ARBA" id="ARBA00022448"/>
    </source>
</evidence>
<dbReference type="AlphaFoldDB" id="A0A4S4EMZ3"/>
<comment type="subcellular location">
    <subcellularLocation>
        <location evidence="1">Membrane</location>
    </subcellularLocation>
</comment>
<dbReference type="Pfam" id="PF00257">
    <property type="entry name" value="Dehydrin"/>
    <property type="match status" value="1"/>
</dbReference>
<dbReference type="GO" id="GO:0006865">
    <property type="term" value="P:amino acid transport"/>
    <property type="evidence" value="ECO:0007669"/>
    <property type="project" value="UniProtKB-KW"/>
</dbReference>
<feature type="transmembrane region" description="Helical" evidence="10">
    <location>
        <begin position="325"/>
        <end position="348"/>
    </location>
</feature>
<dbReference type="InterPro" id="IPR013057">
    <property type="entry name" value="AA_transpt_TM"/>
</dbReference>
<feature type="domain" description="Amino acid transporter transmembrane" evidence="11">
    <location>
        <begin position="86"/>
        <end position="408"/>
    </location>
</feature>
<organism evidence="12 13">
    <name type="scientific">Camellia sinensis var. sinensis</name>
    <name type="common">China tea</name>
    <dbReference type="NCBI Taxonomy" id="542762"/>
    <lineage>
        <taxon>Eukaryota</taxon>
        <taxon>Viridiplantae</taxon>
        <taxon>Streptophyta</taxon>
        <taxon>Embryophyta</taxon>
        <taxon>Tracheophyta</taxon>
        <taxon>Spermatophyta</taxon>
        <taxon>Magnoliopsida</taxon>
        <taxon>eudicotyledons</taxon>
        <taxon>Gunneridae</taxon>
        <taxon>Pentapetalae</taxon>
        <taxon>asterids</taxon>
        <taxon>Ericales</taxon>
        <taxon>Theaceae</taxon>
        <taxon>Camellia</taxon>
    </lineage>
</organism>
<reference evidence="12 13" key="1">
    <citation type="journal article" date="2018" name="Proc. Natl. Acad. Sci. U.S.A.">
        <title>Draft genome sequence of Camellia sinensis var. sinensis provides insights into the evolution of the tea genome and tea quality.</title>
        <authorList>
            <person name="Wei C."/>
            <person name="Yang H."/>
            <person name="Wang S."/>
            <person name="Zhao J."/>
            <person name="Liu C."/>
            <person name="Gao L."/>
            <person name="Xia E."/>
            <person name="Lu Y."/>
            <person name="Tai Y."/>
            <person name="She G."/>
            <person name="Sun J."/>
            <person name="Cao H."/>
            <person name="Tong W."/>
            <person name="Gao Q."/>
            <person name="Li Y."/>
            <person name="Deng W."/>
            <person name="Jiang X."/>
            <person name="Wang W."/>
            <person name="Chen Q."/>
            <person name="Zhang S."/>
            <person name="Li H."/>
            <person name="Wu J."/>
            <person name="Wang P."/>
            <person name="Li P."/>
            <person name="Shi C."/>
            <person name="Zheng F."/>
            <person name="Jian J."/>
            <person name="Huang B."/>
            <person name="Shan D."/>
            <person name="Shi M."/>
            <person name="Fang C."/>
            <person name="Yue Y."/>
            <person name="Li F."/>
            <person name="Li D."/>
            <person name="Wei S."/>
            <person name="Han B."/>
            <person name="Jiang C."/>
            <person name="Yin Y."/>
            <person name="Xia T."/>
            <person name="Zhang Z."/>
            <person name="Bennetzen J.L."/>
            <person name="Zhao S."/>
            <person name="Wan X."/>
        </authorList>
    </citation>
    <scope>NUCLEOTIDE SEQUENCE [LARGE SCALE GENOMIC DNA]</scope>
    <source>
        <strain evidence="13">cv. Shuchazao</strain>
        <tissue evidence="12">Leaf</tissue>
    </source>
</reference>
<evidence type="ECO:0000256" key="4">
    <source>
        <dbReference type="ARBA" id="ARBA00022692"/>
    </source>
</evidence>
<sequence>MGEVGEVCVIEAANHHQIAKPTKEKRQMIQLIPATATATATVMASPDDRDIEATTMLANLGGSISHETEHNNPLEAWLPITESRDGNAFTSAFHVLCSGIGVQALLLPLAFTSLGWLWGIVCLSMAFGWQLYTIWVLVHLHESAPGTRYSRYLHLAIAAFGAKLGKLLAIFPVMYLSGGTCVMLIITGAKTMELFYNTICGDGLTCIARTPSGAEWFLVFTFLAIFVAQFFPNLNSIAGVSLIGAITAVGYCTLLWALSISLDRPDGASHDPSKAASSETARTRSVLTALGIIALAFRGHNLVLEIQGTMPSSSKHPSREPMWRGVTMSYILISMCLFPLAIGGYWAYGNSIPADGGMLITFSKFHGQSTSKFVVGLIYLLVLINCLCSFQIYAMPVFDNLEFQYTIKQETRCPRMAEPHPKDHGSEAVTKLPVETMDSGMFDCFGKKEEKPGEDVAMIVLETVQVSETDKMKEKHTLMEELHWSHSNSSSSSDDKEGGEKKRKKGLKEKLKKKMSSEKEEQVNEHKNTSGSLENCNEVGNAEATQQEEKKGFLEKIKEKLPGQHKKAEEGSPAAPPPECAADGNSPGNETKDKKGILEKIKEKLPGYHKNDDDNVKEKEN</sequence>
<keyword evidence="13" id="KW-1185">Reference proteome</keyword>
<evidence type="ECO:0000256" key="2">
    <source>
        <dbReference type="ARBA" id="ARBA00008403"/>
    </source>
</evidence>
<keyword evidence="5" id="KW-0029">Amino-acid transport</keyword>
<keyword evidence="6 10" id="KW-1133">Transmembrane helix</keyword>
<dbReference type="InterPro" id="IPR000167">
    <property type="entry name" value="Dehydrin"/>
</dbReference>
<dbReference type="PROSITE" id="PS00315">
    <property type="entry name" value="DEHYDRIN_1"/>
    <property type="match status" value="1"/>
</dbReference>
<feature type="region of interest" description="Disordered" evidence="9">
    <location>
        <begin position="480"/>
        <end position="621"/>
    </location>
</feature>
<evidence type="ECO:0000256" key="7">
    <source>
        <dbReference type="ARBA" id="ARBA00023136"/>
    </source>
</evidence>
<dbReference type="InterPro" id="IPR030513">
    <property type="entry name" value="Dehydrin_CS"/>
</dbReference>
<keyword evidence="7 10" id="KW-0472">Membrane</keyword>
<dbReference type="STRING" id="542762.A0A4S4EMZ3"/>
<evidence type="ECO:0000256" key="8">
    <source>
        <dbReference type="RuleBase" id="RU003995"/>
    </source>
</evidence>
<feature type="transmembrane region" description="Helical" evidence="10">
    <location>
        <begin position="92"/>
        <end position="111"/>
    </location>
</feature>
<feature type="transmembrane region" description="Helical" evidence="10">
    <location>
        <begin position="117"/>
        <end position="140"/>
    </location>
</feature>
<feature type="compositionally biased region" description="Basic and acidic residues" evidence="9">
    <location>
        <begin position="515"/>
        <end position="528"/>
    </location>
</feature>
<dbReference type="GO" id="GO:0009414">
    <property type="term" value="P:response to water deprivation"/>
    <property type="evidence" value="ECO:0007669"/>
    <property type="project" value="UniProtKB-ARBA"/>
</dbReference>
<comment type="caution">
    <text evidence="12">The sequence shown here is derived from an EMBL/GenBank/DDBJ whole genome shotgun (WGS) entry which is preliminary data.</text>
</comment>
<dbReference type="Proteomes" id="UP000306102">
    <property type="component" value="Unassembled WGS sequence"/>
</dbReference>
<feature type="transmembrane region" description="Helical" evidence="10">
    <location>
        <begin position="238"/>
        <end position="258"/>
    </location>
</feature>
<dbReference type="PANTHER" id="PTHR48017">
    <property type="entry name" value="OS05G0424000 PROTEIN-RELATED"/>
    <property type="match status" value="1"/>
</dbReference>
<evidence type="ECO:0000313" key="12">
    <source>
        <dbReference type="EMBL" id="THG18031.1"/>
    </source>
</evidence>
<gene>
    <name evidence="12" type="ORF">TEA_019425</name>
</gene>
<accession>A0A4S4EMZ3</accession>
<evidence type="ECO:0000313" key="13">
    <source>
        <dbReference type="Proteomes" id="UP000306102"/>
    </source>
</evidence>
<feature type="compositionally biased region" description="Basic and acidic residues" evidence="9">
    <location>
        <begin position="590"/>
        <end position="621"/>
    </location>
</feature>
<evidence type="ECO:0000256" key="9">
    <source>
        <dbReference type="SAM" id="MobiDB-lite"/>
    </source>
</evidence>
<evidence type="ECO:0000256" key="5">
    <source>
        <dbReference type="ARBA" id="ARBA00022970"/>
    </source>
</evidence>
<dbReference type="PROSITE" id="PS00823">
    <property type="entry name" value="DEHYDRIN_2"/>
    <property type="match status" value="1"/>
</dbReference>
<name>A0A4S4EMZ3_CAMSN</name>
<feature type="compositionally biased region" description="Basic residues" evidence="9">
    <location>
        <begin position="501"/>
        <end position="514"/>
    </location>
</feature>
<evidence type="ECO:0000256" key="1">
    <source>
        <dbReference type="ARBA" id="ARBA00004370"/>
    </source>
</evidence>
<dbReference type="Pfam" id="PF01490">
    <property type="entry name" value="Aa_trans"/>
    <property type="match status" value="1"/>
</dbReference>
<evidence type="ECO:0000256" key="10">
    <source>
        <dbReference type="SAM" id="Phobius"/>
    </source>
</evidence>
<evidence type="ECO:0000259" key="11">
    <source>
        <dbReference type="Pfam" id="PF01490"/>
    </source>
</evidence>
<feature type="transmembrane region" description="Helical" evidence="10">
    <location>
        <begin position="213"/>
        <end position="231"/>
    </location>
</feature>
<dbReference type="GO" id="GO:0016020">
    <property type="term" value="C:membrane"/>
    <property type="evidence" value="ECO:0007669"/>
    <property type="project" value="UniProtKB-SubCell"/>
</dbReference>
<protein>
    <recommendedName>
        <fullName evidence="11">Amino acid transporter transmembrane domain-containing protein</fullName>
    </recommendedName>
</protein>
<feature type="transmembrane region" description="Helical" evidence="10">
    <location>
        <begin position="373"/>
        <end position="394"/>
    </location>
</feature>
<comment type="similarity">
    <text evidence="2 8">Belongs to the plant dehydrin family.</text>
</comment>
<keyword evidence="4 10" id="KW-0812">Transmembrane</keyword>
<feature type="compositionally biased region" description="Basic and acidic residues" evidence="9">
    <location>
        <begin position="547"/>
        <end position="570"/>
    </location>
</feature>